<comment type="similarity">
    <text evidence="1">Belongs to the EamA transporter family.</text>
</comment>
<name>A0A1Q8VE36_9ACTO</name>
<dbReference type="Gene3D" id="1.10.3730.20">
    <property type="match status" value="1"/>
</dbReference>
<dbReference type="InterPro" id="IPR037185">
    <property type="entry name" value="EmrE-like"/>
</dbReference>
<evidence type="ECO:0000256" key="1">
    <source>
        <dbReference type="ARBA" id="ARBA00007362"/>
    </source>
</evidence>
<feature type="transmembrane region" description="Helical" evidence="2">
    <location>
        <begin position="157"/>
        <end position="176"/>
    </location>
</feature>
<dbReference type="OrthoDB" id="9783707at2"/>
<evidence type="ECO:0000313" key="4">
    <source>
        <dbReference type="EMBL" id="OLO46331.1"/>
    </source>
</evidence>
<feature type="transmembrane region" description="Helical" evidence="2">
    <location>
        <begin position="98"/>
        <end position="118"/>
    </location>
</feature>
<feature type="transmembrane region" description="Helical" evidence="2">
    <location>
        <begin position="182"/>
        <end position="201"/>
    </location>
</feature>
<dbReference type="InterPro" id="IPR000620">
    <property type="entry name" value="EamA_dom"/>
</dbReference>
<feature type="transmembrane region" description="Helical" evidence="2">
    <location>
        <begin position="243"/>
        <end position="264"/>
    </location>
</feature>
<gene>
    <name evidence="4" type="ORF">BKH29_00400</name>
</gene>
<dbReference type="RefSeq" id="WP_009397805.1">
    <property type="nucleotide sequence ID" value="NZ_MSKJ01000001.1"/>
</dbReference>
<feature type="domain" description="EamA" evidence="3">
    <location>
        <begin position="159"/>
        <end position="285"/>
    </location>
</feature>
<organism evidence="4 5">
    <name type="scientific">Actinomyces oris</name>
    <dbReference type="NCBI Taxonomy" id="544580"/>
    <lineage>
        <taxon>Bacteria</taxon>
        <taxon>Bacillati</taxon>
        <taxon>Actinomycetota</taxon>
        <taxon>Actinomycetes</taxon>
        <taxon>Actinomycetales</taxon>
        <taxon>Actinomycetaceae</taxon>
        <taxon>Actinomyces</taxon>
    </lineage>
</organism>
<proteinExistence type="inferred from homology"/>
<evidence type="ECO:0000256" key="2">
    <source>
        <dbReference type="SAM" id="Phobius"/>
    </source>
</evidence>
<reference evidence="4 5" key="1">
    <citation type="submission" date="2016-12" db="EMBL/GenBank/DDBJ databases">
        <title>Genomic Comparison of strains in the 'Actinomyces naeslundii' Group.</title>
        <authorList>
            <person name="Mughal S.R."/>
            <person name="Do T."/>
            <person name="Gilbert S.C."/>
            <person name="Witherden E.A."/>
            <person name="Didelot X."/>
            <person name="Beighton D."/>
        </authorList>
    </citation>
    <scope>NUCLEOTIDE SEQUENCE [LARGE SCALE GENOMIC DNA]</scope>
    <source>
        <strain evidence="4 5">CCUG 33920</strain>
    </source>
</reference>
<dbReference type="EMBL" id="MSKJ01000001">
    <property type="protein sequence ID" value="OLO46331.1"/>
    <property type="molecule type" value="Genomic_DNA"/>
</dbReference>
<feature type="transmembrane region" description="Helical" evidence="2">
    <location>
        <begin position="213"/>
        <end position="237"/>
    </location>
</feature>
<keyword evidence="2" id="KW-1133">Transmembrane helix</keyword>
<sequence length="288" mass="29986">MVDIVYMMAFGYSLALVSVGSALHALWNVLVKRSGTSDVAFVWVYSAIAAPLWLAVLTVGATWGGLGPAWWAALVSTALHTAYAAVLQRAYSSADLSVVYPVSRGLAPVLVTAVVAPWTGGPSAIQALALLAVLIGVPLASGATWRDLTRARGLRAGSAVASCTAAYTLWDAFAVAELHVAVVPYMALSSLAQLVLLTIVLGRRRRELPAALAAGWARALPIAVLVPASYALVLVAMRFGPPSVVATSRSLNVVFGVIAGVWLLREPFTRRSILGVSMIVVGVLVGAS</sequence>
<dbReference type="SUPFAM" id="SSF103481">
    <property type="entry name" value="Multidrug resistance efflux transporter EmrE"/>
    <property type="match status" value="1"/>
</dbReference>
<keyword evidence="2" id="KW-0812">Transmembrane</keyword>
<dbReference type="AlphaFoldDB" id="A0A1Q8VE36"/>
<dbReference type="GO" id="GO:0016020">
    <property type="term" value="C:membrane"/>
    <property type="evidence" value="ECO:0007669"/>
    <property type="project" value="InterPro"/>
</dbReference>
<evidence type="ECO:0000259" key="3">
    <source>
        <dbReference type="Pfam" id="PF00892"/>
    </source>
</evidence>
<evidence type="ECO:0000313" key="5">
    <source>
        <dbReference type="Proteomes" id="UP000186857"/>
    </source>
</evidence>
<accession>A0A1Q8VE36</accession>
<feature type="transmembrane region" description="Helical" evidence="2">
    <location>
        <begin position="39"/>
        <end position="63"/>
    </location>
</feature>
<dbReference type="Proteomes" id="UP000186857">
    <property type="component" value="Unassembled WGS sequence"/>
</dbReference>
<dbReference type="Pfam" id="PF00892">
    <property type="entry name" value="EamA"/>
    <property type="match status" value="1"/>
</dbReference>
<feature type="transmembrane region" description="Helical" evidence="2">
    <location>
        <begin position="124"/>
        <end position="145"/>
    </location>
</feature>
<comment type="caution">
    <text evidence="4">The sequence shown here is derived from an EMBL/GenBank/DDBJ whole genome shotgun (WGS) entry which is preliminary data.</text>
</comment>
<protein>
    <recommendedName>
        <fullName evidence="3">EamA domain-containing protein</fullName>
    </recommendedName>
</protein>
<keyword evidence="2" id="KW-0472">Membrane</keyword>
<feature type="transmembrane region" description="Helical" evidence="2">
    <location>
        <begin position="6"/>
        <end position="27"/>
    </location>
</feature>
<feature type="transmembrane region" description="Helical" evidence="2">
    <location>
        <begin position="69"/>
        <end position="86"/>
    </location>
</feature>